<feature type="region of interest" description="Disordered" evidence="1">
    <location>
        <begin position="50"/>
        <end position="91"/>
    </location>
</feature>
<evidence type="ECO:0000313" key="3">
    <source>
        <dbReference type="Proteomes" id="UP000198420"/>
    </source>
</evidence>
<dbReference type="Pfam" id="PF14408">
    <property type="entry name" value="Actino_peptide"/>
    <property type="match status" value="1"/>
</dbReference>
<evidence type="ECO:0000313" key="2">
    <source>
        <dbReference type="EMBL" id="SNR26700.1"/>
    </source>
</evidence>
<dbReference type="OrthoDB" id="3481930at2"/>
<keyword evidence="3" id="KW-1185">Reference proteome</keyword>
<dbReference type="InterPro" id="IPR026496">
    <property type="entry name" value="GRASP_targ"/>
</dbReference>
<dbReference type="AlphaFoldDB" id="A0A238UWR6"/>
<feature type="compositionally biased region" description="Polar residues" evidence="1">
    <location>
        <begin position="74"/>
        <end position="83"/>
    </location>
</feature>
<reference evidence="3" key="1">
    <citation type="submission" date="2017-06" db="EMBL/GenBank/DDBJ databases">
        <authorList>
            <person name="Varghese N."/>
            <person name="Submissions S."/>
        </authorList>
    </citation>
    <scope>NUCLEOTIDE SEQUENCE [LARGE SCALE GENOMIC DNA]</scope>
    <source>
        <strain evidence="3">DSM 44485</strain>
    </source>
</reference>
<gene>
    <name evidence="2" type="ORF">SAMN06265355_101561</name>
</gene>
<accession>A0A238UWR6</accession>
<dbReference type="NCBIfam" id="TIGR04186">
    <property type="entry name" value="GRASP_targ"/>
    <property type="match status" value="1"/>
</dbReference>
<protein>
    <submittedName>
        <fullName evidence="2">Putative ATP-grasp target RiPP</fullName>
    </submittedName>
</protein>
<proteinExistence type="predicted"/>
<name>A0A238UWR6_9ACTN</name>
<sequence>MSDNARPARQHPWGWTRITARLPEALPFPGSVTLDAATQTGRYLDQRGEVIEMGKHGTNRQTSTATRSGGGDGNTPQVQTVDDSTTDYESD</sequence>
<dbReference type="Proteomes" id="UP000198420">
    <property type="component" value="Unassembled WGS sequence"/>
</dbReference>
<organism evidence="2 3">
    <name type="scientific">Actinomadura mexicana</name>
    <dbReference type="NCBI Taxonomy" id="134959"/>
    <lineage>
        <taxon>Bacteria</taxon>
        <taxon>Bacillati</taxon>
        <taxon>Actinomycetota</taxon>
        <taxon>Actinomycetes</taxon>
        <taxon>Streptosporangiales</taxon>
        <taxon>Thermomonosporaceae</taxon>
        <taxon>Actinomadura</taxon>
    </lineage>
</organism>
<dbReference type="InterPro" id="IPR025843">
    <property type="entry name" value="Actino_peptide"/>
</dbReference>
<dbReference type="RefSeq" id="WP_089309942.1">
    <property type="nucleotide sequence ID" value="NZ_FZNP01000001.1"/>
</dbReference>
<evidence type="ECO:0000256" key="1">
    <source>
        <dbReference type="SAM" id="MobiDB-lite"/>
    </source>
</evidence>
<dbReference type="EMBL" id="FZNP01000001">
    <property type="protein sequence ID" value="SNR26700.1"/>
    <property type="molecule type" value="Genomic_DNA"/>
</dbReference>